<dbReference type="GO" id="GO:0016020">
    <property type="term" value="C:membrane"/>
    <property type="evidence" value="ECO:0007669"/>
    <property type="project" value="UniProtKB-SubCell"/>
</dbReference>
<evidence type="ECO:0000313" key="8">
    <source>
        <dbReference type="Proteomes" id="UP000515151"/>
    </source>
</evidence>
<keyword evidence="5 7" id="KW-0472">Membrane</keyword>
<feature type="transmembrane region" description="Helical" evidence="7">
    <location>
        <begin position="443"/>
        <end position="463"/>
    </location>
</feature>
<evidence type="ECO:0000256" key="3">
    <source>
        <dbReference type="ARBA" id="ARBA00022692"/>
    </source>
</evidence>
<evidence type="ECO:0000256" key="7">
    <source>
        <dbReference type="SAM" id="Phobius"/>
    </source>
</evidence>
<dbReference type="InterPro" id="IPR000109">
    <property type="entry name" value="POT_fam"/>
</dbReference>
<protein>
    <submittedName>
        <fullName evidence="9">Protein NRT1/ PTR FAMILY 2.11-like</fullName>
    </submittedName>
</protein>
<dbReference type="Pfam" id="PF00854">
    <property type="entry name" value="PTR2"/>
    <property type="match status" value="1"/>
</dbReference>
<feature type="transmembrane region" description="Helical" evidence="7">
    <location>
        <begin position="403"/>
        <end position="423"/>
    </location>
</feature>
<comment type="subcellular location">
    <subcellularLocation>
        <location evidence="1">Membrane</location>
        <topology evidence="1">Multi-pass membrane protein</topology>
    </subcellularLocation>
</comment>
<dbReference type="RefSeq" id="XP_031374908.1">
    <property type="nucleotide sequence ID" value="XM_031519048.1"/>
</dbReference>
<evidence type="ECO:0000256" key="2">
    <source>
        <dbReference type="ARBA" id="ARBA00005982"/>
    </source>
</evidence>
<sequence>MEKNEGEAVHRNGEPNSMEAVTEASSSPTHGPKGNGTAMEMNGNAVSTQDHKINYRGWKVMPFIIGNETFEKLGAIGTLANLLIYLTSVFNLSSITAANIINIFNGTTNLATLLGAFLCDTYFGRYKTLAFCTIASYLGLQAIQLTAAIKNLHPPDCGDNATCDGPTAGQMAFLVTGFAMLTVGAAGIRPCNLAFGADQFNPNTESGRTGITSFFNWYFFTFTFAQMVSLTLIVYIQSNVSWAIGLLIPALLMLISCAVYFMGWKMYVKVKATGSPMTSIVQVLVVSIKKSRLSHPKQPWLSLYNYISPKSINSKLPYTDQLRCLDKAAILTPEDRLNPDGSPADPWRLCSMQQVEEAKCVVRVLPIWAAMLIYYIAMVQQQTYAIFQAAQSDRQLGSTNFKIPSASYVVFVMISLTLFIPLYDQVLVPFLRRVTGKEGGITLLQRMGIGMFIAMITMILSGVMEERRRTIALTKPTMGTDPRRGDISSMSAMWLIPQFVSTGLAEAFTSIGQIEFYYKQFPENMRSIGGSLFYCGMAGSSYLSSLLISVVHNTTKGSERGDWLPQDLNKGRLDYFYYVIAGLGFLNLIYFMLCARWYKYKEKDEICPLPETEMQPAEKAVV</sequence>
<dbReference type="GeneID" id="116189394"/>
<dbReference type="AlphaFoldDB" id="A0A6P8C0G9"/>
<reference evidence="9" key="2">
    <citation type="submission" date="2025-08" db="UniProtKB">
        <authorList>
            <consortium name="RefSeq"/>
        </authorList>
    </citation>
    <scope>IDENTIFICATION</scope>
    <source>
        <tissue evidence="9">Leaf</tissue>
    </source>
</reference>
<feature type="compositionally biased region" description="Basic and acidic residues" evidence="6">
    <location>
        <begin position="1"/>
        <end position="13"/>
    </location>
</feature>
<keyword evidence="4 7" id="KW-1133">Transmembrane helix</keyword>
<evidence type="ECO:0000256" key="4">
    <source>
        <dbReference type="ARBA" id="ARBA00022989"/>
    </source>
</evidence>
<dbReference type="GO" id="GO:0022857">
    <property type="term" value="F:transmembrane transporter activity"/>
    <property type="evidence" value="ECO:0007669"/>
    <property type="project" value="InterPro"/>
</dbReference>
<name>A0A6P8C0G9_PUNGR</name>
<proteinExistence type="inferred from homology"/>
<dbReference type="OrthoDB" id="8904098at2759"/>
<dbReference type="CDD" id="cd17416">
    <property type="entry name" value="MFS_NPF1_2"/>
    <property type="match status" value="1"/>
</dbReference>
<organism evidence="8 9">
    <name type="scientific">Punica granatum</name>
    <name type="common">Pomegranate</name>
    <dbReference type="NCBI Taxonomy" id="22663"/>
    <lineage>
        <taxon>Eukaryota</taxon>
        <taxon>Viridiplantae</taxon>
        <taxon>Streptophyta</taxon>
        <taxon>Embryophyta</taxon>
        <taxon>Tracheophyta</taxon>
        <taxon>Spermatophyta</taxon>
        <taxon>Magnoliopsida</taxon>
        <taxon>eudicotyledons</taxon>
        <taxon>Gunneridae</taxon>
        <taxon>Pentapetalae</taxon>
        <taxon>rosids</taxon>
        <taxon>malvids</taxon>
        <taxon>Myrtales</taxon>
        <taxon>Lythraceae</taxon>
        <taxon>Punica</taxon>
    </lineage>
</organism>
<reference evidence="8" key="1">
    <citation type="journal article" date="2020" name="Plant Biotechnol. J.">
        <title>The pomegranate (Punica granatum L.) draft genome dissects genetic divergence between soft- and hard-seeded cultivars.</title>
        <authorList>
            <person name="Luo X."/>
            <person name="Li H."/>
            <person name="Wu Z."/>
            <person name="Yao W."/>
            <person name="Zhao P."/>
            <person name="Cao D."/>
            <person name="Yu H."/>
            <person name="Li K."/>
            <person name="Poudel K."/>
            <person name="Zhao D."/>
            <person name="Zhang F."/>
            <person name="Xia X."/>
            <person name="Chen L."/>
            <person name="Wang Q."/>
            <person name="Jing D."/>
            <person name="Cao S."/>
        </authorList>
    </citation>
    <scope>NUCLEOTIDE SEQUENCE [LARGE SCALE GENOMIC DNA]</scope>
    <source>
        <strain evidence="8">cv. Tunisia</strain>
    </source>
</reference>
<evidence type="ECO:0000313" key="9">
    <source>
        <dbReference type="RefSeq" id="XP_031374908.1"/>
    </source>
</evidence>
<keyword evidence="3 7" id="KW-0812">Transmembrane</keyword>
<comment type="similarity">
    <text evidence="2">Belongs to the major facilitator superfamily. Proton-dependent oligopeptide transporter (POT/PTR) (TC 2.A.17) family.</text>
</comment>
<gene>
    <name evidence="9" type="primary">LOC116189394</name>
</gene>
<accession>A0A6P8C0G9</accession>
<dbReference type="SUPFAM" id="SSF103473">
    <property type="entry name" value="MFS general substrate transporter"/>
    <property type="match status" value="1"/>
</dbReference>
<dbReference type="PANTHER" id="PTHR11654">
    <property type="entry name" value="OLIGOPEPTIDE TRANSPORTER-RELATED"/>
    <property type="match status" value="1"/>
</dbReference>
<evidence type="ECO:0000256" key="6">
    <source>
        <dbReference type="SAM" id="MobiDB-lite"/>
    </source>
</evidence>
<feature type="transmembrane region" description="Helical" evidence="7">
    <location>
        <begin position="215"/>
        <end position="236"/>
    </location>
</feature>
<feature type="region of interest" description="Disordered" evidence="6">
    <location>
        <begin position="1"/>
        <end position="37"/>
    </location>
</feature>
<dbReference type="Proteomes" id="UP000515151">
    <property type="component" value="Chromosome 8"/>
</dbReference>
<feature type="transmembrane region" description="Helical" evidence="7">
    <location>
        <begin position="242"/>
        <end position="262"/>
    </location>
</feature>
<evidence type="ECO:0000256" key="5">
    <source>
        <dbReference type="ARBA" id="ARBA00023136"/>
    </source>
</evidence>
<dbReference type="InterPro" id="IPR036259">
    <property type="entry name" value="MFS_trans_sf"/>
</dbReference>
<evidence type="ECO:0000256" key="1">
    <source>
        <dbReference type="ARBA" id="ARBA00004141"/>
    </source>
</evidence>
<dbReference type="Gene3D" id="1.20.1250.20">
    <property type="entry name" value="MFS general substrate transporter like domains"/>
    <property type="match status" value="1"/>
</dbReference>
<keyword evidence="8" id="KW-1185">Reference proteome</keyword>
<feature type="transmembrane region" description="Helical" evidence="7">
    <location>
        <begin position="532"/>
        <end position="555"/>
    </location>
</feature>
<feature type="transmembrane region" description="Helical" evidence="7">
    <location>
        <begin position="575"/>
        <end position="593"/>
    </location>
</feature>